<dbReference type="SUPFAM" id="SSF48452">
    <property type="entry name" value="TPR-like"/>
    <property type="match status" value="1"/>
</dbReference>
<evidence type="ECO:0000313" key="3">
    <source>
        <dbReference type="Proteomes" id="UP001642464"/>
    </source>
</evidence>
<accession>A0ABP0JLR1</accession>
<dbReference type="Gene3D" id="1.25.40.10">
    <property type="entry name" value="Tetratricopeptide repeat domain"/>
    <property type="match status" value="1"/>
</dbReference>
<dbReference type="Proteomes" id="UP001642464">
    <property type="component" value="Unassembled WGS sequence"/>
</dbReference>
<feature type="compositionally biased region" description="Basic and acidic residues" evidence="1">
    <location>
        <begin position="411"/>
        <end position="420"/>
    </location>
</feature>
<organism evidence="2 3">
    <name type="scientific">Durusdinium trenchii</name>
    <dbReference type="NCBI Taxonomy" id="1381693"/>
    <lineage>
        <taxon>Eukaryota</taxon>
        <taxon>Sar</taxon>
        <taxon>Alveolata</taxon>
        <taxon>Dinophyceae</taxon>
        <taxon>Suessiales</taxon>
        <taxon>Symbiodiniaceae</taxon>
        <taxon>Durusdinium</taxon>
    </lineage>
</organism>
<comment type="caution">
    <text evidence="2">The sequence shown here is derived from an EMBL/GenBank/DDBJ whole genome shotgun (WGS) entry which is preliminary data.</text>
</comment>
<reference evidence="2 3" key="1">
    <citation type="submission" date="2024-02" db="EMBL/GenBank/DDBJ databases">
        <authorList>
            <person name="Chen Y."/>
            <person name="Shah S."/>
            <person name="Dougan E. K."/>
            <person name="Thang M."/>
            <person name="Chan C."/>
        </authorList>
    </citation>
    <scope>NUCLEOTIDE SEQUENCE [LARGE SCALE GENOMIC DNA]</scope>
</reference>
<proteinExistence type="predicted"/>
<feature type="compositionally biased region" description="Basic and acidic residues" evidence="1">
    <location>
        <begin position="436"/>
        <end position="445"/>
    </location>
</feature>
<feature type="region of interest" description="Disordered" evidence="1">
    <location>
        <begin position="297"/>
        <end position="368"/>
    </location>
</feature>
<feature type="region of interest" description="Disordered" evidence="1">
    <location>
        <begin position="391"/>
        <end position="447"/>
    </location>
</feature>
<gene>
    <name evidence="2" type="ORF">SCF082_LOCUS12727</name>
</gene>
<evidence type="ECO:0008006" key="4">
    <source>
        <dbReference type="Google" id="ProtNLM"/>
    </source>
</evidence>
<name>A0ABP0JLR1_9DINO</name>
<sequence>MSYTALLGRALTLLRQDDADGALECANEVLETIRGKGPSDKASEVSALCACVDAYLALGDATKALAKAEEALAIAKPLAGSLSEAVPALALAKAKFWGSQESKDALALLREIGATWGETAMLLSLALQAAKDPAKARSLLEIARQKQRRWQEAFAQLTLSLGALSKGSPGLQAVEDFLQIAQKHGVRIAATDVGYVDSGLRRFEGLSTMEDLQDIHDRLSAASKGGQRSAVAWATLDMANAKLGQGDKLQVPEVEEALAQLEKLGTKEGLAMARLEVLRWLGVLGIPHLPPGPFGRSASFGEAMSGKQANQANRRHGQSKRALKAQQAQQAQRIEVETTDTGSSSSEDSGRSQVTVPQMDLLWPSQPLPPGEIRRGAFADLPERCSLLPGQVFRKGQGGQGHEPRPVTPPEAEKAEEKRAGGAKQKAPRPWPSVGRTKEAKKTGTEARPVATPLKVKLPELPGGLDWALPAKKCLPHFPEVSADLMILAQEAQRLDPRLPAKKQLNEFLLKPTRFVL</sequence>
<protein>
    <recommendedName>
        <fullName evidence="4">Signal recognition particle subunit SRP72</fullName>
    </recommendedName>
</protein>
<evidence type="ECO:0000256" key="1">
    <source>
        <dbReference type="SAM" id="MobiDB-lite"/>
    </source>
</evidence>
<keyword evidence="3" id="KW-1185">Reference proteome</keyword>
<feature type="compositionally biased region" description="Basic residues" evidence="1">
    <location>
        <begin position="313"/>
        <end position="323"/>
    </location>
</feature>
<dbReference type="InterPro" id="IPR011990">
    <property type="entry name" value="TPR-like_helical_dom_sf"/>
</dbReference>
<dbReference type="EMBL" id="CAXAMM010007780">
    <property type="protein sequence ID" value="CAK9015370.1"/>
    <property type="molecule type" value="Genomic_DNA"/>
</dbReference>
<evidence type="ECO:0000313" key="2">
    <source>
        <dbReference type="EMBL" id="CAK9015370.1"/>
    </source>
</evidence>